<accession>A0A9I9CDB0</accession>
<proteinExistence type="predicted"/>
<organism evidence="1">
    <name type="scientific">Cucumis melo</name>
    <name type="common">Muskmelon</name>
    <dbReference type="NCBI Taxonomy" id="3656"/>
    <lineage>
        <taxon>Eukaryota</taxon>
        <taxon>Viridiplantae</taxon>
        <taxon>Streptophyta</taxon>
        <taxon>Embryophyta</taxon>
        <taxon>Tracheophyta</taxon>
        <taxon>Spermatophyta</taxon>
        <taxon>Magnoliopsida</taxon>
        <taxon>eudicotyledons</taxon>
        <taxon>Gunneridae</taxon>
        <taxon>Pentapetalae</taxon>
        <taxon>rosids</taxon>
        <taxon>fabids</taxon>
        <taxon>Cucurbitales</taxon>
        <taxon>Cucurbitaceae</taxon>
        <taxon>Benincaseae</taxon>
        <taxon>Cucumis</taxon>
    </lineage>
</organism>
<protein>
    <submittedName>
        <fullName evidence="1">Uncharacterized protein</fullName>
    </submittedName>
</protein>
<name>A0A9I9CDB0_CUCME</name>
<dbReference type="AlphaFoldDB" id="A0A9I9CDB0"/>
<reference evidence="1" key="1">
    <citation type="submission" date="2023-03" db="UniProtKB">
        <authorList>
            <consortium name="EnsemblPlants"/>
        </authorList>
    </citation>
    <scope>IDENTIFICATION</scope>
</reference>
<sequence length="62" mass="6593">MAELYRTKSPNVTPTNTTDTLTVLHVTTEVVVVVGTTEGTDNLPACSPSAAELLFFIGKVKL</sequence>
<dbReference type="EnsemblPlants" id="MELO3C001955.2.1">
    <property type="protein sequence ID" value="MELO3C001955.2.1"/>
    <property type="gene ID" value="MELO3C001955.2"/>
</dbReference>
<evidence type="ECO:0000313" key="1">
    <source>
        <dbReference type="EnsemblPlants" id="MELO3C001955.2.1"/>
    </source>
</evidence>
<dbReference type="Gramene" id="MELO3C001955.2.1">
    <property type="protein sequence ID" value="MELO3C001955.2.1"/>
    <property type="gene ID" value="MELO3C001955.2"/>
</dbReference>